<evidence type="ECO:0000256" key="2">
    <source>
        <dbReference type="ARBA" id="ARBA00022801"/>
    </source>
</evidence>
<accession>A0ABW2FAG3</accession>
<dbReference type="SUPFAM" id="SSF109604">
    <property type="entry name" value="HD-domain/PDEase-like"/>
    <property type="match status" value="1"/>
</dbReference>
<keyword evidence="1" id="KW-0479">Metal-binding</keyword>
<dbReference type="Gene3D" id="1.10.3210.10">
    <property type="entry name" value="Hypothetical protein af1432"/>
    <property type="match status" value="1"/>
</dbReference>
<sequence length="210" mass="24285">MTKNLWAGSDRLSSQLAFLVEIDKLKSVLRKTYLIDKSRRENSAEHSWHVALWSLLMLEHADDSSLELNRVIRMLLLHDLVEIDAGDTFAYDTQGYEDKEEREKAAADRLFGLLPDDQREEWMALWREFEEEETAEAKYASALDRLQPVVHNYYTGGVSWRENRIVRSQVLKRLEPVRQASETLWTFAGEILQKSIDQGILLDDASDGEG</sequence>
<evidence type="ECO:0000313" key="4">
    <source>
        <dbReference type="EMBL" id="MFC7150231.1"/>
    </source>
</evidence>
<dbReference type="GO" id="GO:0016787">
    <property type="term" value="F:hydrolase activity"/>
    <property type="evidence" value="ECO:0007669"/>
    <property type="project" value="UniProtKB-KW"/>
</dbReference>
<dbReference type="InterPro" id="IPR039356">
    <property type="entry name" value="YfbR/HDDC2"/>
</dbReference>
<evidence type="ECO:0000259" key="3">
    <source>
        <dbReference type="Pfam" id="PF13023"/>
    </source>
</evidence>
<name>A0ABW2FAG3_9BACL</name>
<reference evidence="5" key="1">
    <citation type="journal article" date="2019" name="Int. J. Syst. Evol. Microbiol.">
        <title>The Global Catalogue of Microorganisms (GCM) 10K type strain sequencing project: providing services to taxonomists for standard genome sequencing and annotation.</title>
        <authorList>
            <consortium name="The Broad Institute Genomics Platform"/>
            <consortium name="The Broad Institute Genome Sequencing Center for Infectious Disease"/>
            <person name="Wu L."/>
            <person name="Ma J."/>
        </authorList>
    </citation>
    <scope>NUCLEOTIDE SEQUENCE [LARGE SCALE GENOMIC DNA]</scope>
    <source>
        <strain evidence="5">KCTC 12907</strain>
    </source>
</reference>
<dbReference type="Proteomes" id="UP001596378">
    <property type="component" value="Unassembled WGS sequence"/>
</dbReference>
<protein>
    <submittedName>
        <fullName evidence="4">HD family hydrolase</fullName>
    </submittedName>
</protein>
<dbReference type="EMBL" id="JBHTAI010000010">
    <property type="protein sequence ID" value="MFC7150231.1"/>
    <property type="molecule type" value="Genomic_DNA"/>
</dbReference>
<dbReference type="InterPro" id="IPR006674">
    <property type="entry name" value="HD_domain"/>
</dbReference>
<keyword evidence="2 4" id="KW-0378">Hydrolase</keyword>
<dbReference type="Pfam" id="PF13023">
    <property type="entry name" value="HD_3"/>
    <property type="match status" value="1"/>
</dbReference>
<comment type="caution">
    <text evidence="4">The sequence shown here is derived from an EMBL/GenBank/DDBJ whole genome shotgun (WGS) entry which is preliminary data.</text>
</comment>
<dbReference type="PANTHER" id="PTHR11845:SF13">
    <property type="entry name" value="5'-DEOXYNUCLEOTIDASE HDDC2"/>
    <property type="match status" value="1"/>
</dbReference>
<evidence type="ECO:0000256" key="1">
    <source>
        <dbReference type="ARBA" id="ARBA00022723"/>
    </source>
</evidence>
<proteinExistence type="predicted"/>
<keyword evidence="5" id="KW-1185">Reference proteome</keyword>
<gene>
    <name evidence="4" type="ORF">ACFQMJ_17015</name>
</gene>
<organism evidence="4 5">
    <name type="scientific">Cohnella cellulosilytica</name>
    <dbReference type="NCBI Taxonomy" id="986710"/>
    <lineage>
        <taxon>Bacteria</taxon>
        <taxon>Bacillati</taxon>
        <taxon>Bacillota</taxon>
        <taxon>Bacilli</taxon>
        <taxon>Bacillales</taxon>
        <taxon>Paenibacillaceae</taxon>
        <taxon>Cohnella</taxon>
    </lineage>
</organism>
<dbReference type="PANTHER" id="PTHR11845">
    <property type="entry name" value="5'-DEOXYNUCLEOTIDASE HDDC2"/>
    <property type="match status" value="1"/>
</dbReference>
<dbReference type="RefSeq" id="WP_378045911.1">
    <property type="nucleotide sequence ID" value="NZ_JBHMDN010000008.1"/>
</dbReference>
<feature type="domain" description="HD" evidence="3">
    <location>
        <begin position="22"/>
        <end position="185"/>
    </location>
</feature>
<evidence type="ECO:0000313" key="5">
    <source>
        <dbReference type="Proteomes" id="UP001596378"/>
    </source>
</evidence>